<gene>
    <name evidence="1" type="ORF">XAC3562_750029</name>
</gene>
<protein>
    <submittedName>
        <fullName evidence="1">Uncharacterized protein</fullName>
    </submittedName>
</protein>
<sequence>MGEGEAFARTSLPALAVDHSRGYELATRQCVDVRV</sequence>
<reference evidence="1 2" key="1">
    <citation type="submission" date="2014-09" db="EMBL/GenBank/DDBJ databases">
        <authorList>
            <person name="Regsiter A."/>
        </authorList>
    </citation>
    <scope>NUCLEOTIDE SEQUENCE [LARGE SCALE GENOMIC DNA]</scope>
</reference>
<organism evidence="1 2">
    <name type="scientific">Xanthomonas citri pv. citri</name>
    <dbReference type="NCBI Taxonomy" id="611301"/>
    <lineage>
        <taxon>Bacteria</taxon>
        <taxon>Pseudomonadati</taxon>
        <taxon>Pseudomonadota</taxon>
        <taxon>Gammaproteobacteria</taxon>
        <taxon>Lysobacterales</taxon>
        <taxon>Lysobacteraceae</taxon>
        <taxon>Xanthomonas</taxon>
    </lineage>
</organism>
<dbReference type="AlphaFoldDB" id="A0A0U5FHX4"/>
<dbReference type="EMBL" id="CCXZ01000172">
    <property type="protein sequence ID" value="CEG17965.1"/>
    <property type="molecule type" value="Genomic_DNA"/>
</dbReference>
<name>A0A0U5FHX4_XANCI</name>
<keyword evidence="2" id="KW-1185">Reference proteome</keyword>
<proteinExistence type="predicted"/>
<accession>A0A0U5FHX4</accession>
<comment type="caution">
    <text evidence="1">The sequence shown here is derived from an EMBL/GenBank/DDBJ whole genome shotgun (WGS) entry which is preliminary data.</text>
</comment>
<dbReference type="Proteomes" id="UP000052230">
    <property type="component" value="Unassembled WGS sequence"/>
</dbReference>
<evidence type="ECO:0000313" key="2">
    <source>
        <dbReference type="Proteomes" id="UP000052230"/>
    </source>
</evidence>
<evidence type="ECO:0000313" key="1">
    <source>
        <dbReference type="EMBL" id="CEG17965.1"/>
    </source>
</evidence>